<evidence type="ECO:0008006" key="4">
    <source>
        <dbReference type="Google" id="ProtNLM"/>
    </source>
</evidence>
<organism evidence="2 3">
    <name type="scientific">Cuscuta epithymum</name>
    <dbReference type="NCBI Taxonomy" id="186058"/>
    <lineage>
        <taxon>Eukaryota</taxon>
        <taxon>Viridiplantae</taxon>
        <taxon>Streptophyta</taxon>
        <taxon>Embryophyta</taxon>
        <taxon>Tracheophyta</taxon>
        <taxon>Spermatophyta</taxon>
        <taxon>Magnoliopsida</taxon>
        <taxon>eudicotyledons</taxon>
        <taxon>Gunneridae</taxon>
        <taxon>Pentapetalae</taxon>
        <taxon>asterids</taxon>
        <taxon>lamiids</taxon>
        <taxon>Solanales</taxon>
        <taxon>Convolvulaceae</taxon>
        <taxon>Cuscuteae</taxon>
        <taxon>Cuscuta</taxon>
        <taxon>Cuscuta subgen. Cuscuta</taxon>
    </lineage>
</organism>
<proteinExistence type="predicted"/>
<evidence type="ECO:0000313" key="3">
    <source>
        <dbReference type="Proteomes" id="UP001152523"/>
    </source>
</evidence>
<evidence type="ECO:0000256" key="1">
    <source>
        <dbReference type="SAM" id="MobiDB-lite"/>
    </source>
</evidence>
<comment type="caution">
    <text evidence="2">The sequence shown here is derived from an EMBL/GenBank/DDBJ whole genome shotgun (WGS) entry which is preliminary data.</text>
</comment>
<reference evidence="2" key="1">
    <citation type="submission" date="2022-07" db="EMBL/GenBank/DDBJ databases">
        <authorList>
            <person name="Macas J."/>
            <person name="Novak P."/>
            <person name="Neumann P."/>
        </authorList>
    </citation>
    <scope>NUCLEOTIDE SEQUENCE</scope>
</reference>
<evidence type="ECO:0000313" key="2">
    <source>
        <dbReference type="EMBL" id="CAH9128374.1"/>
    </source>
</evidence>
<dbReference type="Proteomes" id="UP001152523">
    <property type="component" value="Unassembled WGS sequence"/>
</dbReference>
<keyword evidence="3" id="KW-1185">Reference proteome</keyword>
<accession>A0AAV0EYT9</accession>
<name>A0AAV0EYT9_9ASTE</name>
<sequence>MFVDLLQIVVALHRFYFFSFCPTLSWRLAAGIVVNDRSGSRSMAMVAMVRSGAEGSWWASMRASGHRWGLYGDCLAMRGLDEVRPASGRRRRPPPEGTPGSGGLWRCRHFSR</sequence>
<feature type="region of interest" description="Disordered" evidence="1">
    <location>
        <begin position="85"/>
        <end position="104"/>
    </location>
</feature>
<dbReference type="AlphaFoldDB" id="A0AAV0EYT9"/>
<protein>
    <recommendedName>
        <fullName evidence="4">Secreted protein</fullName>
    </recommendedName>
</protein>
<gene>
    <name evidence="2" type="ORF">CEPIT_LOCUS29034</name>
</gene>
<dbReference type="EMBL" id="CAMAPF010000949">
    <property type="protein sequence ID" value="CAH9128374.1"/>
    <property type="molecule type" value="Genomic_DNA"/>
</dbReference>